<sequence>MSEAPPSVDQMLCFAVYAAGHAFTRFYKPRLDALELTYPQYLAMLVLWESDDITVKALGARLFLDSGTITPLLKRLEARGLVLRQRDSVDERQVRIRLTPEGRAMRDRALAIPLAVAKGTGLTLEGGEALRRELLALRERLDAALD</sequence>
<evidence type="ECO:0000256" key="3">
    <source>
        <dbReference type="ARBA" id="ARBA00023015"/>
    </source>
</evidence>
<dbReference type="InterPro" id="IPR036390">
    <property type="entry name" value="WH_DNA-bd_sf"/>
</dbReference>
<evidence type="ECO:0000313" key="8">
    <source>
        <dbReference type="Proteomes" id="UP000183447"/>
    </source>
</evidence>
<evidence type="ECO:0000256" key="2">
    <source>
        <dbReference type="ARBA" id="ARBA00022490"/>
    </source>
</evidence>
<dbReference type="GO" id="GO:0003677">
    <property type="term" value="F:DNA binding"/>
    <property type="evidence" value="ECO:0007669"/>
    <property type="project" value="UniProtKB-KW"/>
</dbReference>
<dbReference type="Pfam" id="PF22381">
    <property type="entry name" value="Staph_reg_Sar_Rot"/>
    <property type="match status" value="1"/>
</dbReference>
<evidence type="ECO:0000313" key="7">
    <source>
        <dbReference type="EMBL" id="SFZ86148.1"/>
    </source>
</evidence>
<evidence type="ECO:0000256" key="5">
    <source>
        <dbReference type="ARBA" id="ARBA00023163"/>
    </source>
</evidence>
<reference evidence="7 8" key="1">
    <citation type="submission" date="2016-11" db="EMBL/GenBank/DDBJ databases">
        <authorList>
            <person name="Jaros S."/>
            <person name="Januszkiewicz K."/>
            <person name="Wedrychowicz H."/>
        </authorList>
    </citation>
    <scope>NUCLEOTIDE SEQUENCE [LARGE SCALE GENOMIC DNA]</scope>
    <source>
        <strain evidence="7 8">ATCC 23634</strain>
    </source>
</reference>
<comment type="subcellular location">
    <subcellularLocation>
        <location evidence="1">Cytoplasm</location>
    </subcellularLocation>
</comment>
<organism evidence="7 8">
    <name type="scientific">Devosia enhydra</name>
    <dbReference type="NCBI Taxonomy" id="665118"/>
    <lineage>
        <taxon>Bacteria</taxon>
        <taxon>Pseudomonadati</taxon>
        <taxon>Pseudomonadota</taxon>
        <taxon>Alphaproteobacteria</taxon>
        <taxon>Hyphomicrobiales</taxon>
        <taxon>Devosiaceae</taxon>
        <taxon>Devosia</taxon>
    </lineage>
</organism>
<proteinExistence type="predicted"/>
<dbReference type="InterPro" id="IPR036388">
    <property type="entry name" value="WH-like_DNA-bd_sf"/>
</dbReference>
<gene>
    <name evidence="7" type="ORF">SAMN02983003_3322</name>
</gene>
<dbReference type="RefSeq" id="WP_244545363.1">
    <property type="nucleotide sequence ID" value="NZ_FPKU01000003.1"/>
</dbReference>
<keyword evidence="3" id="KW-0805">Transcription regulation</keyword>
<feature type="domain" description="HTH marR-type" evidence="6">
    <location>
        <begin position="9"/>
        <end position="143"/>
    </location>
</feature>
<keyword evidence="4 7" id="KW-0238">DNA-binding</keyword>
<dbReference type="PANTHER" id="PTHR33164:SF5">
    <property type="entry name" value="ORGANIC HYDROPEROXIDE RESISTANCE TRANSCRIPTIONAL REGULATOR"/>
    <property type="match status" value="1"/>
</dbReference>
<dbReference type="InterPro" id="IPR000835">
    <property type="entry name" value="HTH_MarR-typ"/>
</dbReference>
<dbReference type="Proteomes" id="UP000183447">
    <property type="component" value="Unassembled WGS sequence"/>
</dbReference>
<dbReference type="PANTHER" id="PTHR33164">
    <property type="entry name" value="TRANSCRIPTIONAL REGULATOR, MARR FAMILY"/>
    <property type="match status" value="1"/>
</dbReference>
<accession>A0A1K2I305</accession>
<dbReference type="AlphaFoldDB" id="A0A1K2I305"/>
<keyword evidence="8" id="KW-1185">Reference proteome</keyword>
<name>A0A1K2I305_9HYPH</name>
<dbReference type="GO" id="GO:0005737">
    <property type="term" value="C:cytoplasm"/>
    <property type="evidence" value="ECO:0007669"/>
    <property type="project" value="UniProtKB-SubCell"/>
</dbReference>
<dbReference type="GO" id="GO:0003700">
    <property type="term" value="F:DNA-binding transcription factor activity"/>
    <property type="evidence" value="ECO:0007669"/>
    <property type="project" value="InterPro"/>
</dbReference>
<evidence type="ECO:0000259" key="6">
    <source>
        <dbReference type="PROSITE" id="PS50995"/>
    </source>
</evidence>
<dbReference type="EMBL" id="FPKU01000003">
    <property type="protein sequence ID" value="SFZ86148.1"/>
    <property type="molecule type" value="Genomic_DNA"/>
</dbReference>
<dbReference type="SMART" id="SM00347">
    <property type="entry name" value="HTH_MARR"/>
    <property type="match status" value="1"/>
</dbReference>
<keyword evidence="5" id="KW-0804">Transcription</keyword>
<dbReference type="Gene3D" id="1.10.10.10">
    <property type="entry name" value="Winged helix-like DNA-binding domain superfamily/Winged helix DNA-binding domain"/>
    <property type="match status" value="1"/>
</dbReference>
<dbReference type="InterPro" id="IPR055166">
    <property type="entry name" value="Transc_reg_Sar_Rot_HTH"/>
</dbReference>
<protein>
    <submittedName>
        <fullName evidence="7">DNA-binding transcriptional regulator, MarR family</fullName>
    </submittedName>
</protein>
<dbReference type="GO" id="GO:0006950">
    <property type="term" value="P:response to stress"/>
    <property type="evidence" value="ECO:0007669"/>
    <property type="project" value="TreeGrafter"/>
</dbReference>
<dbReference type="SUPFAM" id="SSF46785">
    <property type="entry name" value="Winged helix' DNA-binding domain"/>
    <property type="match status" value="1"/>
</dbReference>
<evidence type="ECO:0000256" key="1">
    <source>
        <dbReference type="ARBA" id="ARBA00004496"/>
    </source>
</evidence>
<keyword evidence="2" id="KW-0963">Cytoplasm</keyword>
<evidence type="ECO:0000256" key="4">
    <source>
        <dbReference type="ARBA" id="ARBA00023125"/>
    </source>
</evidence>
<dbReference type="PROSITE" id="PS50995">
    <property type="entry name" value="HTH_MARR_2"/>
    <property type="match status" value="1"/>
</dbReference>
<dbReference type="InterPro" id="IPR039422">
    <property type="entry name" value="MarR/SlyA-like"/>
</dbReference>
<dbReference type="FunFam" id="1.10.10.10:FF:000163">
    <property type="entry name" value="MarR family transcriptional regulator"/>
    <property type="match status" value="1"/>
</dbReference>